<dbReference type="SUPFAM" id="SSF47741">
    <property type="entry name" value="CO dehydrogenase ISP C-domain like"/>
    <property type="match status" value="1"/>
</dbReference>
<evidence type="ECO:0000256" key="11">
    <source>
        <dbReference type="SAM" id="MobiDB-lite"/>
    </source>
</evidence>
<dbReference type="GO" id="GO:0051537">
    <property type="term" value="F:2 iron, 2 sulfur cluster binding"/>
    <property type="evidence" value="ECO:0007669"/>
    <property type="project" value="UniProtKB-KW"/>
</dbReference>
<evidence type="ECO:0000256" key="2">
    <source>
        <dbReference type="ARBA" id="ARBA00001974"/>
    </source>
</evidence>
<evidence type="ECO:0000256" key="7">
    <source>
        <dbReference type="ARBA" id="ARBA00023004"/>
    </source>
</evidence>
<evidence type="ECO:0000256" key="10">
    <source>
        <dbReference type="ARBA" id="ARBA00034078"/>
    </source>
</evidence>
<evidence type="ECO:0000256" key="1">
    <source>
        <dbReference type="ARBA" id="ARBA00001924"/>
    </source>
</evidence>
<reference evidence="13 14" key="1">
    <citation type="submission" date="2017-09" db="EMBL/GenBank/DDBJ databases">
        <authorList>
            <consortium name="International Durum Wheat Genome Sequencing Consortium (IDWGSC)"/>
            <person name="Milanesi L."/>
        </authorList>
    </citation>
    <scope>NUCLEOTIDE SEQUENCE [LARGE SCALE GENOMIC DNA]</scope>
    <source>
        <strain evidence="14">cv. Svevo</strain>
    </source>
</reference>
<evidence type="ECO:0000256" key="4">
    <source>
        <dbReference type="ARBA" id="ARBA00022714"/>
    </source>
</evidence>
<evidence type="ECO:0000313" key="14">
    <source>
        <dbReference type="Proteomes" id="UP000324705"/>
    </source>
</evidence>
<dbReference type="Pfam" id="PF00111">
    <property type="entry name" value="Fer2"/>
    <property type="match status" value="1"/>
</dbReference>
<protein>
    <recommendedName>
        <fullName evidence="12">2Fe-2S ferredoxin-type domain-containing protein</fullName>
    </recommendedName>
</protein>
<keyword evidence="6" id="KW-0560">Oxidoreductase</keyword>
<dbReference type="AlphaFoldDB" id="A0A9R0U4E4"/>
<keyword evidence="8" id="KW-0411">Iron-sulfur</keyword>
<feature type="compositionally biased region" description="Low complexity" evidence="11">
    <location>
        <begin position="215"/>
        <end position="233"/>
    </location>
</feature>
<keyword evidence="9" id="KW-0520">NAD</keyword>
<feature type="domain" description="2Fe-2S ferredoxin-type" evidence="12">
    <location>
        <begin position="13"/>
        <end position="100"/>
    </location>
</feature>
<evidence type="ECO:0000256" key="8">
    <source>
        <dbReference type="ARBA" id="ARBA00023014"/>
    </source>
</evidence>
<keyword evidence="4" id="KW-0001">2Fe-2S</keyword>
<gene>
    <name evidence="13" type="ORF">TRITD_5Av1G215910</name>
</gene>
<dbReference type="InterPro" id="IPR006058">
    <property type="entry name" value="2Fe2S_fd_BS"/>
</dbReference>
<accession>A0A9R0U4E4</accession>
<name>A0A9R0U4E4_TRITD</name>
<dbReference type="Gene3D" id="3.10.20.30">
    <property type="match status" value="1"/>
</dbReference>
<comment type="cofactor">
    <cofactor evidence="10">
        <name>[2Fe-2S] cluster</name>
        <dbReference type="ChEBI" id="CHEBI:190135"/>
    </cofactor>
</comment>
<keyword evidence="14" id="KW-1185">Reference proteome</keyword>
<dbReference type="GO" id="GO:0005506">
    <property type="term" value="F:iron ion binding"/>
    <property type="evidence" value="ECO:0007669"/>
    <property type="project" value="InterPro"/>
</dbReference>
<dbReference type="SUPFAM" id="SSF54292">
    <property type="entry name" value="2Fe-2S ferredoxin-like"/>
    <property type="match status" value="1"/>
</dbReference>
<dbReference type="Gramene" id="TRITD5Av1G215910.48">
    <property type="protein sequence ID" value="TRITD5Av1G215910.48"/>
    <property type="gene ID" value="TRITD5Av1G215910"/>
</dbReference>
<comment type="similarity">
    <text evidence="3">Belongs to the xanthine dehydrogenase family.</text>
</comment>
<evidence type="ECO:0000256" key="5">
    <source>
        <dbReference type="ARBA" id="ARBA00022723"/>
    </source>
</evidence>
<dbReference type="Proteomes" id="UP000324705">
    <property type="component" value="Chromosome 5A"/>
</dbReference>
<proteinExistence type="inferred from homology"/>
<dbReference type="InterPro" id="IPR001041">
    <property type="entry name" value="2Fe-2S_ferredoxin-type"/>
</dbReference>
<evidence type="ECO:0000313" key="13">
    <source>
        <dbReference type="EMBL" id="VAI23015.1"/>
    </source>
</evidence>
<dbReference type="PROSITE" id="PS51085">
    <property type="entry name" value="2FE2S_FER_2"/>
    <property type="match status" value="1"/>
</dbReference>
<dbReference type="PANTHER" id="PTHR11908">
    <property type="entry name" value="XANTHINE DEHYDROGENASE"/>
    <property type="match status" value="1"/>
</dbReference>
<organism evidence="13 14">
    <name type="scientific">Triticum turgidum subsp. durum</name>
    <name type="common">Durum wheat</name>
    <name type="synonym">Triticum durum</name>
    <dbReference type="NCBI Taxonomy" id="4567"/>
    <lineage>
        <taxon>Eukaryota</taxon>
        <taxon>Viridiplantae</taxon>
        <taxon>Streptophyta</taxon>
        <taxon>Embryophyta</taxon>
        <taxon>Tracheophyta</taxon>
        <taxon>Spermatophyta</taxon>
        <taxon>Magnoliopsida</taxon>
        <taxon>Liliopsida</taxon>
        <taxon>Poales</taxon>
        <taxon>Poaceae</taxon>
        <taxon>BOP clade</taxon>
        <taxon>Pooideae</taxon>
        <taxon>Triticodae</taxon>
        <taxon>Triticeae</taxon>
        <taxon>Triticinae</taxon>
        <taxon>Triticum</taxon>
    </lineage>
</organism>
<comment type="cofactor">
    <cofactor evidence="2">
        <name>FAD</name>
        <dbReference type="ChEBI" id="CHEBI:57692"/>
    </cofactor>
</comment>
<dbReference type="InterPro" id="IPR002888">
    <property type="entry name" value="2Fe-2S-bd"/>
</dbReference>
<feature type="compositionally biased region" description="Polar residues" evidence="11">
    <location>
        <begin position="175"/>
        <end position="197"/>
    </location>
</feature>
<dbReference type="Pfam" id="PF01799">
    <property type="entry name" value="Fer2_2"/>
    <property type="match status" value="1"/>
</dbReference>
<dbReference type="InterPro" id="IPR036010">
    <property type="entry name" value="2Fe-2S_ferredoxin-like_sf"/>
</dbReference>
<keyword evidence="5" id="KW-0479">Metal-binding</keyword>
<dbReference type="EMBL" id="LT934119">
    <property type="protein sequence ID" value="VAI23015.1"/>
    <property type="molecule type" value="Genomic_DNA"/>
</dbReference>
<feature type="region of interest" description="Disordered" evidence="11">
    <location>
        <begin position="170"/>
        <end position="233"/>
    </location>
</feature>
<dbReference type="Gene3D" id="1.10.150.120">
    <property type="entry name" value="[2Fe-2S]-binding domain"/>
    <property type="match status" value="1"/>
</dbReference>
<keyword evidence="7" id="KW-0408">Iron</keyword>
<dbReference type="FunFam" id="3.10.20.30:FF:000012">
    <property type="entry name" value="Xanthine dehydrogenase/oxidase"/>
    <property type="match status" value="1"/>
</dbReference>
<evidence type="ECO:0000259" key="12">
    <source>
        <dbReference type="PROSITE" id="PS51085"/>
    </source>
</evidence>
<comment type="cofactor">
    <cofactor evidence="1">
        <name>Mo-molybdopterin</name>
        <dbReference type="ChEBI" id="CHEBI:71302"/>
    </cofactor>
</comment>
<dbReference type="GO" id="GO:0016491">
    <property type="term" value="F:oxidoreductase activity"/>
    <property type="evidence" value="ECO:0007669"/>
    <property type="project" value="UniProtKB-KW"/>
</dbReference>
<dbReference type="InterPro" id="IPR016208">
    <property type="entry name" value="Ald_Oxase/xanthine_DH-like"/>
</dbReference>
<dbReference type="PANTHER" id="PTHR11908:SF92">
    <property type="entry name" value="ALDEHYDE OXIDASE 1-RELATED"/>
    <property type="match status" value="1"/>
</dbReference>
<dbReference type="InterPro" id="IPR036884">
    <property type="entry name" value="2Fe-2S-bd_dom_sf"/>
</dbReference>
<evidence type="ECO:0000256" key="9">
    <source>
        <dbReference type="ARBA" id="ARBA00023027"/>
    </source>
</evidence>
<evidence type="ECO:0000256" key="6">
    <source>
        <dbReference type="ARBA" id="ARBA00023002"/>
    </source>
</evidence>
<feature type="compositionally biased region" description="Polar residues" evidence="11">
    <location>
        <begin position="205"/>
        <end position="214"/>
    </location>
</feature>
<evidence type="ECO:0000256" key="3">
    <source>
        <dbReference type="ARBA" id="ARBA00006849"/>
    </source>
</evidence>
<sequence length="233" mass="23771">MGSLGKDAATAGERVVLAVNGVRREAAGVDPSTTLLEFLRTRTPVRGPKLGCGEGGCGACVVLISKYDPATDEVTEFSASSCLTLVGSLNHCSVTTSEGIGNTRDGYHPVQKRLAGFHASQCGFCTPGMCMSIFSALVKADKTGDPAPPLGFSKLTCSEAEHAVSGNLCAAPATGPSSTRARASPPTSTLRISASTHSGRKAPTLPTSTSCQNTPAAPSAPSLSFSSPRSRVK</sequence>
<dbReference type="PROSITE" id="PS00197">
    <property type="entry name" value="2FE2S_FER_1"/>
    <property type="match status" value="1"/>
</dbReference>
<dbReference type="InterPro" id="IPR012675">
    <property type="entry name" value="Beta-grasp_dom_sf"/>
</dbReference>